<gene>
    <name evidence="2" type="ORF">CKA38_13075</name>
</gene>
<accession>A0A2U8E681</accession>
<dbReference type="OrthoDB" id="9813321at2"/>
<dbReference type="SMART" id="SM00834">
    <property type="entry name" value="CxxC_CXXC_SSSS"/>
    <property type="match status" value="1"/>
</dbReference>
<sequence>MPTYDYVCPKCGFEFEAFQSMSDKPLTKCPSCKKTGVKRLIGPGAGFVFKGTGFYETDFKTKKGKPPVESAPKETKACENCACKNAGESK</sequence>
<dbReference type="EMBL" id="CP023004">
    <property type="protein sequence ID" value="AWI10064.1"/>
    <property type="molecule type" value="Genomic_DNA"/>
</dbReference>
<proteinExistence type="predicted"/>
<dbReference type="RefSeq" id="WP_108825878.1">
    <property type="nucleotide sequence ID" value="NZ_CP023004.1"/>
</dbReference>
<evidence type="ECO:0000313" key="2">
    <source>
        <dbReference type="EMBL" id="AWI10064.1"/>
    </source>
</evidence>
<dbReference type="PANTHER" id="PTHR34404:SF2">
    <property type="entry name" value="CONSERVED SERINE RICH PROTEIN"/>
    <property type="match status" value="1"/>
</dbReference>
<keyword evidence="3" id="KW-1185">Reference proteome</keyword>
<organism evidence="2 3">
    <name type="scientific">Ereboglobus luteus</name>
    <dbReference type="NCBI Taxonomy" id="1796921"/>
    <lineage>
        <taxon>Bacteria</taxon>
        <taxon>Pseudomonadati</taxon>
        <taxon>Verrucomicrobiota</taxon>
        <taxon>Opitutia</taxon>
        <taxon>Opitutales</taxon>
        <taxon>Opitutaceae</taxon>
        <taxon>Ereboglobus</taxon>
    </lineage>
</organism>
<dbReference type="InterPro" id="IPR013429">
    <property type="entry name" value="Regulatory_FmdB_Zinc_ribbon"/>
</dbReference>
<dbReference type="NCBIfam" id="TIGR02605">
    <property type="entry name" value="CxxC_CxxC_SSSS"/>
    <property type="match status" value="1"/>
</dbReference>
<dbReference type="PANTHER" id="PTHR34404">
    <property type="entry name" value="REGULATORY PROTEIN, FMDB FAMILY"/>
    <property type="match status" value="1"/>
</dbReference>
<evidence type="ECO:0000259" key="1">
    <source>
        <dbReference type="SMART" id="SM00834"/>
    </source>
</evidence>
<reference evidence="2 3" key="1">
    <citation type="journal article" date="2018" name="Syst. Appl. Microbiol.">
        <title>Ereboglobus luteus gen. nov. sp. nov. from cockroach guts, and new insights into the oxygen relationship of the genera Opitutus and Didymococcus (Verrucomicrobia: Opitutaceae).</title>
        <authorList>
            <person name="Tegtmeier D."/>
            <person name="Belitz A."/>
            <person name="Radek R."/>
            <person name="Heimerl T."/>
            <person name="Brune A."/>
        </authorList>
    </citation>
    <scope>NUCLEOTIDE SEQUENCE [LARGE SCALE GENOMIC DNA]</scope>
    <source>
        <strain evidence="2 3">Ho45</strain>
    </source>
</reference>
<dbReference type="Pfam" id="PF09723">
    <property type="entry name" value="Zn_ribbon_8"/>
    <property type="match status" value="1"/>
</dbReference>
<dbReference type="KEGG" id="elut:CKA38_13075"/>
<evidence type="ECO:0000313" key="3">
    <source>
        <dbReference type="Proteomes" id="UP000244896"/>
    </source>
</evidence>
<protein>
    <submittedName>
        <fullName evidence="2">FmdB family transcriptional regulator</fullName>
    </submittedName>
</protein>
<name>A0A2U8E681_9BACT</name>
<dbReference type="AlphaFoldDB" id="A0A2U8E681"/>
<dbReference type="Proteomes" id="UP000244896">
    <property type="component" value="Chromosome"/>
</dbReference>
<feature type="domain" description="Putative regulatory protein FmdB zinc ribbon" evidence="1">
    <location>
        <begin position="1"/>
        <end position="42"/>
    </location>
</feature>